<name>A0AAD7CN17_MYCRO</name>
<dbReference type="Proteomes" id="UP001221757">
    <property type="component" value="Unassembled WGS sequence"/>
</dbReference>
<accession>A0AAD7CN17</accession>
<dbReference type="EMBL" id="JARKIE010000324">
    <property type="protein sequence ID" value="KAJ7654269.1"/>
    <property type="molecule type" value="Genomic_DNA"/>
</dbReference>
<dbReference type="AlphaFoldDB" id="A0AAD7CN17"/>
<sequence length="131" mass="14662">MPAPHSRPWNSRVNFLKYLASGSLVDQHTNNLGSLGSSLSVVARWSLSRLTLVPKAAVLLPNLPAFVAYSESCMHDIEVALVFLNPLNERRVVRDSAESWRKYLPRGIPEEALEVEGSERMDEKKLSSVLF</sequence>
<evidence type="ECO:0000313" key="1">
    <source>
        <dbReference type="EMBL" id="KAJ7654269.1"/>
    </source>
</evidence>
<gene>
    <name evidence="1" type="ORF">B0H17DRAFT_1146828</name>
</gene>
<protein>
    <submittedName>
        <fullName evidence="1">Uncharacterized protein</fullName>
    </submittedName>
</protein>
<proteinExistence type="predicted"/>
<evidence type="ECO:0000313" key="2">
    <source>
        <dbReference type="Proteomes" id="UP001221757"/>
    </source>
</evidence>
<organism evidence="1 2">
    <name type="scientific">Mycena rosella</name>
    <name type="common">Pink bonnet</name>
    <name type="synonym">Agaricus rosellus</name>
    <dbReference type="NCBI Taxonomy" id="1033263"/>
    <lineage>
        <taxon>Eukaryota</taxon>
        <taxon>Fungi</taxon>
        <taxon>Dikarya</taxon>
        <taxon>Basidiomycota</taxon>
        <taxon>Agaricomycotina</taxon>
        <taxon>Agaricomycetes</taxon>
        <taxon>Agaricomycetidae</taxon>
        <taxon>Agaricales</taxon>
        <taxon>Marasmiineae</taxon>
        <taxon>Mycenaceae</taxon>
        <taxon>Mycena</taxon>
    </lineage>
</organism>
<comment type="caution">
    <text evidence="1">The sequence shown here is derived from an EMBL/GenBank/DDBJ whole genome shotgun (WGS) entry which is preliminary data.</text>
</comment>
<reference evidence="1" key="1">
    <citation type="submission" date="2023-03" db="EMBL/GenBank/DDBJ databases">
        <title>Massive genome expansion in bonnet fungi (Mycena s.s.) driven by repeated elements and novel gene families across ecological guilds.</title>
        <authorList>
            <consortium name="Lawrence Berkeley National Laboratory"/>
            <person name="Harder C.B."/>
            <person name="Miyauchi S."/>
            <person name="Viragh M."/>
            <person name="Kuo A."/>
            <person name="Thoen E."/>
            <person name="Andreopoulos B."/>
            <person name="Lu D."/>
            <person name="Skrede I."/>
            <person name="Drula E."/>
            <person name="Henrissat B."/>
            <person name="Morin E."/>
            <person name="Kohler A."/>
            <person name="Barry K."/>
            <person name="LaButti K."/>
            <person name="Morin E."/>
            <person name="Salamov A."/>
            <person name="Lipzen A."/>
            <person name="Mereny Z."/>
            <person name="Hegedus B."/>
            <person name="Baldrian P."/>
            <person name="Stursova M."/>
            <person name="Weitz H."/>
            <person name="Taylor A."/>
            <person name="Grigoriev I.V."/>
            <person name="Nagy L.G."/>
            <person name="Martin F."/>
            <person name="Kauserud H."/>
        </authorList>
    </citation>
    <scope>NUCLEOTIDE SEQUENCE</scope>
    <source>
        <strain evidence="1">CBHHK067</strain>
    </source>
</reference>
<keyword evidence="2" id="KW-1185">Reference proteome</keyword>